<dbReference type="Proteomes" id="UP000475385">
    <property type="component" value="Unassembled WGS sequence"/>
</dbReference>
<dbReference type="InterPro" id="IPR036259">
    <property type="entry name" value="MFS_trans_sf"/>
</dbReference>
<dbReference type="PANTHER" id="PTHR23527:SF1">
    <property type="entry name" value="BLL3282 PROTEIN"/>
    <property type="match status" value="1"/>
</dbReference>
<evidence type="ECO:0000313" key="7">
    <source>
        <dbReference type="Proteomes" id="UP000475385"/>
    </source>
</evidence>
<dbReference type="EMBL" id="JAAIKB010000023">
    <property type="protein sequence ID" value="NGM24045.1"/>
    <property type="molecule type" value="Genomic_DNA"/>
</dbReference>
<dbReference type="PROSITE" id="PS50850">
    <property type="entry name" value="MFS"/>
    <property type="match status" value="1"/>
</dbReference>
<comment type="caution">
    <text evidence="6">The sequence shown here is derived from an EMBL/GenBank/DDBJ whole genome shotgun (WGS) entry which is preliminary data.</text>
</comment>
<accession>A0A6M1LU85</accession>
<dbReference type="InterPro" id="IPR052952">
    <property type="entry name" value="MFS-Transporter"/>
</dbReference>
<sequence length="402" mass="41820">MKPWVAALSATLLMQTVGSFLNQIIPVVAPLMLSDLGLPPQTVGNFSSLNTLGAIAFLLFGTPLVARHGPLRMIQAGAAIGSLALVLASLGIPWLMPVAALMLGFGYGPTGPAGSRILQQHAPKRHRVLIFSVKQAGAPAGGALAGFLAAPIAAAFGWQNAMWVALALALSCAALIQPLRPALDAERDETRDWREALTIRRLLVPITALRLHPVLPPLTLQAFAFAALQGSLFSFTVTWLVEEHGMGLAAAGSIFAAMQLAGVTGRLVLGWAADRLGDATRSLALHGLLAAGLSALWITLGAGSHWLVAFPLAILSGFTAASWNGIFLAEVARVSPPDRVAEASSGAILLCFLGYLTAPTAFAWAVGATGSWRLPFLTACGLLAMVSAIVFALRAGRDAALR</sequence>
<evidence type="ECO:0000256" key="3">
    <source>
        <dbReference type="ARBA" id="ARBA00023136"/>
    </source>
</evidence>
<evidence type="ECO:0000313" key="6">
    <source>
        <dbReference type="EMBL" id="NGM24045.1"/>
    </source>
</evidence>
<protein>
    <submittedName>
        <fullName evidence="6">MFS transporter</fullName>
    </submittedName>
</protein>
<dbReference type="Pfam" id="PF07690">
    <property type="entry name" value="MFS_1"/>
    <property type="match status" value="1"/>
</dbReference>
<dbReference type="InterPro" id="IPR011701">
    <property type="entry name" value="MFS"/>
</dbReference>
<feature type="transmembrane region" description="Helical" evidence="4">
    <location>
        <begin position="283"/>
        <end position="300"/>
    </location>
</feature>
<reference evidence="6 7" key="1">
    <citation type="submission" date="2020-02" db="EMBL/GenBank/DDBJ databases">
        <authorList>
            <person name="Kim H.M."/>
            <person name="Jeon C.O."/>
        </authorList>
    </citation>
    <scope>NUCLEOTIDE SEQUENCE [LARGE SCALE GENOMIC DNA]</scope>
    <source>
        <strain evidence="6 7">PeD5</strain>
    </source>
</reference>
<keyword evidence="7" id="KW-1185">Reference proteome</keyword>
<feature type="transmembrane region" description="Helical" evidence="4">
    <location>
        <begin position="46"/>
        <end position="66"/>
    </location>
</feature>
<proteinExistence type="predicted"/>
<evidence type="ECO:0000256" key="2">
    <source>
        <dbReference type="ARBA" id="ARBA00022989"/>
    </source>
</evidence>
<feature type="transmembrane region" description="Helical" evidence="4">
    <location>
        <begin position="247"/>
        <end position="271"/>
    </location>
</feature>
<dbReference type="RefSeq" id="WP_164697961.1">
    <property type="nucleotide sequence ID" value="NZ_JAAIKB010000023.1"/>
</dbReference>
<evidence type="ECO:0000256" key="4">
    <source>
        <dbReference type="SAM" id="Phobius"/>
    </source>
</evidence>
<dbReference type="InterPro" id="IPR020846">
    <property type="entry name" value="MFS_dom"/>
</dbReference>
<dbReference type="GO" id="GO:0022857">
    <property type="term" value="F:transmembrane transporter activity"/>
    <property type="evidence" value="ECO:0007669"/>
    <property type="project" value="InterPro"/>
</dbReference>
<feature type="transmembrane region" description="Helical" evidence="4">
    <location>
        <begin position="73"/>
        <end position="92"/>
    </location>
</feature>
<feature type="transmembrane region" description="Helical" evidence="4">
    <location>
        <begin position="347"/>
        <end position="366"/>
    </location>
</feature>
<organism evidence="6 7">
    <name type="scientific">Falsiroseomonas algicola</name>
    <dbReference type="NCBI Taxonomy" id="2716930"/>
    <lineage>
        <taxon>Bacteria</taxon>
        <taxon>Pseudomonadati</taxon>
        <taxon>Pseudomonadota</taxon>
        <taxon>Alphaproteobacteria</taxon>
        <taxon>Acetobacterales</taxon>
        <taxon>Roseomonadaceae</taxon>
        <taxon>Falsiroseomonas</taxon>
    </lineage>
</organism>
<reference evidence="6 7" key="2">
    <citation type="submission" date="2020-03" db="EMBL/GenBank/DDBJ databases">
        <title>Roseomonas stagni sp. nov., isolated from pond water in Japan.</title>
        <authorList>
            <person name="Furuhata K."/>
            <person name="Miyamoto H."/>
            <person name="Goto K."/>
        </authorList>
    </citation>
    <scope>NUCLEOTIDE SEQUENCE [LARGE SCALE GENOMIC DNA]</scope>
    <source>
        <strain evidence="6 7">PeD5</strain>
    </source>
</reference>
<dbReference type="PANTHER" id="PTHR23527">
    <property type="entry name" value="BLL3282 PROTEIN"/>
    <property type="match status" value="1"/>
</dbReference>
<feature type="transmembrane region" description="Helical" evidence="4">
    <location>
        <begin position="372"/>
        <end position="393"/>
    </location>
</feature>
<name>A0A6M1LU85_9PROT</name>
<keyword evidence="1 4" id="KW-0812">Transmembrane</keyword>
<dbReference type="SUPFAM" id="SSF103473">
    <property type="entry name" value="MFS general substrate transporter"/>
    <property type="match status" value="1"/>
</dbReference>
<dbReference type="Gene3D" id="1.20.1250.20">
    <property type="entry name" value="MFS general substrate transporter like domains"/>
    <property type="match status" value="2"/>
</dbReference>
<keyword evidence="2 4" id="KW-1133">Transmembrane helix</keyword>
<feature type="transmembrane region" description="Helical" evidence="4">
    <location>
        <begin position="306"/>
        <end position="326"/>
    </location>
</feature>
<evidence type="ECO:0000259" key="5">
    <source>
        <dbReference type="PROSITE" id="PS50850"/>
    </source>
</evidence>
<keyword evidence="3 4" id="KW-0472">Membrane</keyword>
<feature type="transmembrane region" description="Helical" evidence="4">
    <location>
        <begin position="218"/>
        <end position="241"/>
    </location>
</feature>
<dbReference type="AlphaFoldDB" id="A0A6M1LU85"/>
<feature type="transmembrane region" description="Helical" evidence="4">
    <location>
        <begin position="136"/>
        <end position="156"/>
    </location>
</feature>
<gene>
    <name evidence="6" type="ORF">G3576_28830</name>
</gene>
<feature type="domain" description="Major facilitator superfamily (MFS) profile" evidence="5">
    <location>
        <begin position="214"/>
        <end position="402"/>
    </location>
</feature>
<evidence type="ECO:0000256" key="1">
    <source>
        <dbReference type="ARBA" id="ARBA00022692"/>
    </source>
</evidence>